<keyword evidence="8" id="KW-1185">Reference proteome</keyword>
<evidence type="ECO:0000313" key="7">
    <source>
        <dbReference type="EMBL" id="NMN96514.1"/>
    </source>
</evidence>
<evidence type="ECO:0000256" key="2">
    <source>
        <dbReference type="ARBA" id="ARBA00022801"/>
    </source>
</evidence>
<evidence type="ECO:0000259" key="6">
    <source>
        <dbReference type="Pfam" id="PF00149"/>
    </source>
</evidence>
<dbReference type="Proteomes" id="UP000535543">
    <property type="component" value="Unassembled WGS sequence"/>
</dbReference>
<dbReference type="GO" id="GO:0046872">
    <property type="term" value="F:metal ion binding"/>
    <property type="evidence" value="ECO:0007669"/>
    <property type="project" value="UniProtKB-KW"/>
</dbReference>
<keyword evidence="3" id="KW-0408">Iron</keyword>
<comment type="caution">
    <text evidence="7">The sequence shown here is derived from an EMBL/GenBank/DDBJ whole genome shotgun (WGS) entry which is preliminary data.</text>
</comment>
<gene>
    <name evidence="7" type="ORF">FGL95_15840</name>
</gene>
<dbReference type="InterPro" id="IPR050884">
    <property type="entry name" value="CNP_phosphodiesterase-III"/>
</dbReference>
<evidence type="ECO:0000256" key="1">
    <source>
        <dbReference type="ARBA" id="ARBA00022723"/>
    </source>
</evidence>
<evidence type="ECO:0000256" key="5">
    <source>
        <dbReference type="SAM" id="MobiDB-lite"/>
    </source>
</evidence>
<sequence length="272" mass="29347">MLVLAHVSDPHFDGSTRSVKRASRVMKYLNGLPGRLDAILVTGDIADSGRTEQYRQARSVFNANIPILSCPGNHDDRTAFARDFLGEPNDGPINRVHMIGDALIAMCDSSIPCRPEGLLDDETLTWLESVIDDAPPTAPILIAFHHPPVQLFSPIVDPIRLRSAQRLADLIKRTPRVAGLFCGHAHTSAVSTFAGVPIVVGPSITSVLGPEWEGDDITSDPVVDYGVPPSLAFHVLDDDGRLTTHFRTIPKPGSGKGRGFHRSAMPECGPNS</sequence>
<accession>A0A848KHH7</accession>
<comment type="similarity">
    <text evidence="4">Belongs to the cyclic nucleotide phosphodiesterase class-III family.</text>
</comment>
<keyword evidence="2" id="KW-0378">Hydrolase</keyword>
<dbReference type="PANTHER" id="PTHR42988:SF2">
    <property type="entry name" value="CYCLIC NUCLEOTIDE PHOSPHODIESTERASE CBUA0032-RELATED"/>
    <property type="match status" value="1"/>
</dbReference>
<dbReference type="Gene3D" id="3.60.21.10">
    <property type="match status" value="1"/>
</dbReference>
<dbReference type="InterPro" id="IPR004843">
    <property type="entry name" value="Calcineurin-like_PHP"/>
</dbReference>
<evidence type="ECO:0000256" key="4">
    <source>
        <dbReference type="ARBA" id="ARBA00025742"/>
    </source>
</evidence>
<keyword evidence="1" id="KW-0479">Metal-binding</keyword>
<protein>
    <submittedName>
        <fullName evidence="7">Phosphodiesterase</fullName>
    </submittedName>
</protein>
<dbReference type="RefSeq" id="WP_169588516.1">
    <property type="nucleotide sequence ID" value="NZ_VCQU01000005.1"/>
</dbReference>
<dbReference type="AlphaFoldDB" id="A0A848KHH7"/>
<dbReference type="EMBL" id="VCQU01000005">
    <property type="protein sequence ID" value="NMN96514.1"/>
    <property type="molecule type" value="Genomic_DNA"/>
</dbReference>
<reference evidence="7 8" key="1">
    <citation type="submission" date="2019-05" db="EMBL/GenBank/DDBJ databases">
        <authorList>
            <person name="Lee S.D."/>
        </authorList>
    </citation>
    <scope>NUCLEOTIDE SEQUENCE [LARGE SCALE GENOMIC DNA]</scope>
    <source>
        <strain evidence="7 8">YC2-7</strain>
    </source>
</reference>
<evidence type="ECO:0000256" key="3">
    <source>
        <dbReference type="ARBA" id="ARBA00023004"/>
    </source>
</evidence>
<dbReference type="GO" id="GO:0016787">
    <property type="term" value="F:hydrolase activity"/>
    <property type="evidence" value="ECO:0007669"/>
    <property type="project" value="UniProtKB-KW"/>
</dbReference>
<name>A0A848KHH7_9NOCA</name>
<dbReference type="PANTHER" id="PTHR42988">
    <property type="entry name" value="PHOSPHOHYDROLASE"/>
    <property type="match status" value="1"/>
</dbReference>
<feature type="region of interest" description="Disordered" evidence="5">
    <location>
        <begin position="249"/>
        <end position="272"/>
    </location>
</feature>
<dbReference type="InterPro" id="IPR029052">
    <property type="entry name" value="Metallo-depent_PP-like"/>
</dbReference>
<proteinExistence type="inferred from homology"/>
<dbReference type="Pfam" id="PF00149">
    <property type="entry name" value="Metallophos"/>
    <property type="match status" value="1"/>
</dbReference>
<evidence type="ECO:0000313" key="8">
    <source>
        <dbReference type="Proteomes" id="UP000535543"/>
    </source>
</evidence>
<dbReference type="SUPFAM" id="SSF56300">
    <property type="entry name" value="Metallo-dependent phosphatases"/>
    <property type="match status" value="1"/>
</dbReference>
<reference evidence="7 8" key="2">
    <citation type="submission" date="2020-06" db="EMBL/GenBank/DDBJ databases">
        <title>Antribacter stalactiti gen. nov., sp. nov., a new member of the family Nacardiaceae isolated from a cave.</title>
        <authorList>
            <person name="Kim I.S."/>
        </authorList>
    </citation>
    <scope>NUCLEOTIDE SEQUENCE [LARGE SCALE GENOMIC DNA]</scope>
    <source>
        <strain evidence="7 8">YC2-7</strain>
    </source>
</reference>
<organism evidence="7 8">
    <name type="scientific">Antrihabitans stalactiti</name>
    <dbReference type="NCBI Taxonomy" id="2584121"/>
    <lineage>
        <taxon>Bacteria</taxon>
        <taxon>Bacillati</taxon>
        <taxon>Actinomycetota</taxon>
        <taxon>Actinomycetes</taxon>
        <taxon>Mycobacteriales</taxon>
        <taxon>Nocardiaceae</taxon>
        <taxon>Antrihabitans</taxon>
    </lineage>
</organism>
<feature type="domain" description="Calcineurin-like phosphoesterase" evidence="6">
    <location>
        <begin position="4"/>
        <end position="187"/>
    </location>
</feature>